<evidence type="ECO:0000313" key="1">
    <source>
        <dbReference type="EMBL" id="CAF1381682.1"/>
    </source>
</evidence>
<accession>A0A815JLW3</accession>
<dbReference type="EMBL" id="CAJNOJ010000300">
    <property type="protein sequence ID" value="CAF1381682.1"/>
    <property type="molecule type" value="Genomic_DNA"/>
</dbReference>
<sequence>MISLFGETDEDLLALEILLFKLCSTEDESNLCFNHLYKYERNQRCTILMIAILKHRANLVRMLLNLRYTMR</sequence>
<gene>
    <name evidence="1" type="ORF">EDS130_LOCUS34961</name>
</gene>
<protein>
    <submittedName>
        <fullName evidence="1">Uncharacterized protein</fullName>
    </submittedName>
</protein>
<organism evidence="1 2">
    <name type="scientific">Adineta ricciae</name>
    <name type="common">Rotifer</name>
    <dbReference type="NCBI Taxonomy" id="249248"/>
    <lineage>
        <taxon>Eukaryota</taxon>
        <taxon>Metazoa</taxon>
        <taxon>Spiralia</taxon>
        <taxon>Gnathifera</taxon>
        <taxon>Rotifera</taxon>
        <taxon>Eurotatoria</taxon>
        <taxon>Bdelloidea</taxon>
        <taxon>Adinetida</taxon>
        <taxon>Adinetidae</taxon>
        <taxon>Adineta</taxon>
    </lineage>
</organism>
<comment type="caution">
    <text evidence="1">The sequence shown here is derived from an EMBL/GenBank/DDBJ whole genome shotgun (WGS) entry which is preliminary data.</text>
</comment>
<proteinExistence type="predicted"/>
<dbReference type="Proteomes" id="UP000663852">
    <property type="component" value="Unassembled WGS sequence"/>
</dbReference>
<dbReference type="AlphaFoldDB" id="A0A815JLW3"/>
<evidence type="ECO:0000313" key="2">
    <source>
        <dbReference type="Proteomes" id="UP000663852"/>
    </source>
</evidence>
<name>A0A815JLW3_ADIRI</name>
<reference evidence="1" key="1">
    <citation type="submission" date="2021-02" db="EMBL/GenBank/DDBJ databases">
        <authorList>
            <person name="Nowell W R."/>
        </authorList>
    </citation>
    <scope>NUCLEOTIDE SEQUENCE</scope>
</reference>